<accession>A0AAD3M2P8</accession>
<organism evidence="1 2">
    <name type="scientific">Lates japonicus</name>
    <name type="common">Japanese lates</name>
    <dbReference type="NCBI Taxonomy" id="270547"/>
    <lineage>
        <taxon>Eukaryota</taxon>
        <taxon>Metazoa</taxon>
        <taxon>Chordata</taxon>
        <taxon>Craniata</taxon>
        <taxon>Vertebrata</taxon>
        <taxon>Euteleostomi</taxon>
        <taxon>Actinopterygii</taxon>
        <taxon>Neopterygii</taxon>
        <taxon>Teleostei</taxon>
        <taxon>Neoteleostei</taxon>
        <taxon>Acanthomorphata</taxon>
        <taxon>Carangaria</taxon>
        <taxon>Carangaria incertae sedis</taxon>
        <taxon>Centropomidae</taxon>
        <taxon>Lates</taxon>
    </lineage>
</organism>
<dbReference type="AlphaFoldDB" id="A0AAD3M2P8"/>
<protein>
    <submittedName>
        <fullName evidence="1">Cell adhesion molecule 1</fullName>
    </submittedName>
</protein>
<sequence>MAIISCRVKNNDDSVIQLLNPNRQTIYFRDMRLPPGNPIIKNDGMRVLSENLGQEMTCTAMSSKPAPHSDG</sequence>
<name>A0AAD3M2P8_LATJO</name>
<reference evidence="1" key="1">
    <citation type="submission" date="2022-08" db="EMBL/GenBank/DDBJ databases">
        <title>Genome sequencing of akame (Lates japonicus).</title>
        <authorList>
            <person name="Hashiguchi Y."/>
            <person name="Takahashi H."/>
        </authorList>
    </citation>
    <scope>NUCLEOTIDE SEQUENCE</scope>
    <source>
        <strain evidence="1">Kochi</strain>
    </source>
</reference>
<proteinExistence type="predicted"/>
<evidence type="ECO:0000313" key="1">
    <source>
        <dbReference type="EMBL" id="GLD46416.1"/>
    </source>
</evidence>
<comment type="caution">
    <text evidence="1">The sequence shown here is derived from an EMBL/GenBank/DDBJ whole genome shotgun (WGS) entry which is preliminary data.</text>
</comment>
<keyword evidence="2" id="KW-1185">Reference proteome</keyword>
<evidence type="ECO:0000313" key="2">
    <source>
        <dbReference type="Proteomes" id="UP001279410"/>
    </source>
</evidence>
<gene>
    <name evidence="1" type="ORF">AKAME5_000077700</name>
</gene>
<dbReference type="EMBL" id="BRZM01000002">
    <property type="protein sequence ID" value="GLD46416.1"/>
    <property type="molecule type" value="Genomic_DNA"/>
</dbReference>
<dbReference type="Proteomes" id="UP001279410">
    <property type="component" value="Unassembled WGS sequence"/>
</dbReference>